<reference evidence="2" key="1">
    <citation type="journal article" date="2019" name="Int. J. Syst. Evol. Microbiol.">
        <title>The Global Catalogue of Microorganisms (GCM) 10K type strain sequencing project: providing services to taxonomists for standard genome sequencing and annotation.</title>
        <authorList>
            <consortium name="The Broad Institute Genomics Platform"/>
            <consortium name="The Broad Institute Genome Sequencing Center for Infectious Disease"/>
            <person name="Wu L."/>
            <person name="Ma J."/>
        </authorList>
    </citation>
    <scope>NUCLEOTIDE SEQUENCE [LARGE SCALE GENOMIC DNA]</scope>
    <source>
        <strain evidence="2">CCUG 15531</strain>
    </source>
</reference>
<proteinExistence type="predicted"/>
<dbReference type="InterPro" id="IPR025144">
    <property type="entry name" value="DUF4085"/>
</dbReference>
<accession>A0ABW4MNN2</accession>
<organism evidence="1 2">
    <name type="scientific">Fredinandcohnia salidurans</name>
    <dbReference type="NCBI Taxonomy" id="2595041"/>
    <lineage>
        <taxon>Bacteria</taxon>
        <taxon>Bacillati</taxon>
        <taxon>Bacillota</taxon>
        <taxon>Bacilli</taxon>
        <taxon>Bacillales</taxon>
        <taxon>Bacillaceae</taxon>
        <taxon>Fredinandcohnia</taxon>
    </lineage>
</organism>
<evidence type="ECO:0000313" key="2">
    <source>
        <dbReference type="Proteomes" id="UP001597227"/>
    </source>
</evidence>
<dbReference type="RefSeq" id="WP_388038563.1">
    <property type="nucleotide sequence ID" value="NZ_JBHUEK010000018.1"/>
</dbReference>
<gene>
    <name evidence="1" type="ORF">ACFSFW_12095</name>
</gene>
<comment type="caution">
    <text evidence="1">The sequence shown here is derived from an EMBL/GenBank/DDBJ whole genome shotgun (WGS) entry which is preliminary data.</text>
</comment>
<dbReference type="EMBL" id="JBHUEK010000018">
    <property type="protein sequence ID" value="MFD1779413.1"/>
    <property type="molecule type" value="Genomic_DNA"/>
</dbReference>
<evidence type="ECO:0000313" key="1">
    <source>
        <dbReference type="EMBL" id="MFD1779413.1"/>
    </source>
</evidence>
<sequence>MWNLTKQAKEKFSKCTILPIPETDEEWEITLREAKEEGEDLISHLKEELEEMKEELLQILPSRFISYVENGTLNQPTLPKSVREDYLQWMQEASKEFEQVLDAAHSKTEKAVTYLSESVQDVFEESLHDSTIERIERERDTLHLYINTDGGFSSKALIHFTFENVMTEVSDVPLDVGHWIVYYELQKTIDGFALRVLFECPDAEWTISMKNLDAEYYYRPALYTLLNNEEKMAETSFEGYVAQLNPDHRYWLNTPNVTCAIQSISESIILENGELEFAQNEMVVTVGKDRFTYDLEEYNPIQFIYTDVNEDPYAHLSEPIAAEEIEAAVLGKDLELQVRAWNTMYANPHEFTEIINHVMAKMEITEENEMLASVYANYFFELDILTEDVIEKYRSLIN</sequence>
<protein>
    <submittedName>
        <fullName evidence="1">DUF4085 family protein</fullName>
    </submittedName>
</protein>
<dbReference type="Pfam" id="PF13315">
    <property type="entry name" value="DUF4085"/>
    <property type="match status" value="1"/>
</dbReference>
<dbReference type="Proteomes" id="UP001597227">
    <property type="component" value="Unassembled WGS sequence"/>
</dbReference>
<name>A0ABW4MNN2_9BACI</name>
<keyword evidence="2" id="KW-1185">Reference proteome</keyword>